<feature type="region of interest" description="Disordered" evidence="1">
    <location>
        <begin position="45"/>
        <end position="107"/>
    </location>
</feature>
<reference evidence="2" key="1">
    <citation type="submission" date="2022-01" db="EMBL/GenBank/DDBJ databases">
        <authorList>
            <person name="King R."/>
        </authorList>
    </citation>
    <scope>NUCLEOTIDE SEQUENCE</scope>
</reference>
<dbReference type="OrthoDB" id="10422093at2759"/>
<evidence type="ECO:0000256" key="1">
    <source>
        <dbReference type="SAM" id="MobiDB-lite"/>
    </source>
</evidence>
<sequence>METNDTLNKVILQLMQSQECLKDEISRIYEKLKGFCINMVTAAEGKGETHSSKHNQGKASKTTIHVEKEKDGNNRNKKLDKKTFAETASQNSTASKDPTSVAGSSKKSGISVQELSSALQEVQSKDKFNEIINLANDGVEDITNDWKRVPGRKPWRKLIIGSNDKIEINGKEIEGIPKYRDIHVYRVDPGMTSENLANYVKSHFPEFLGAGLDALAKTMNVEDLRILKKEFRSANVSQFKLLTRIGVFPYDYINGTQKLDETKLPSIKNFYNRLNDINISHDDYAHAQNVWEAFELKKTYSLDPAWYYTMPGYTWDCMLKYTKCKLEILKDIDIW</sequence>
<protein>
    <submittedName>
        <fullName evidence="2">Uncharacterized protein</fullName>
    </submittedName>
</protein>
<dbReference type="PANTHER" id="PTHR31511:SF12">
    <property type="entry name" value="RHO TERMINATION FACTOR N-TERMINAL DOMAIN-CONTAINING PROTEIN"/>
    <property type="match status" value="1"/>
</dbReference>
<keyword evidence="3" id="KW-1185">Reference proteome</keyword>
<accession>A0A9N9SMV8</accession>
<name>A0A9N9SMV8_PHACE</name>
<organism evidence="2 3">
    <name type="scientific">Phaedon cochleariae</name>
    <name type="common">Mustard beetle</name>
    <dbReference type="NCBI Taxonomy" id="80249"/>
    <lineage>
        <taxon>Eukaryota</taxon>
        <taxon>Metazoa</taxon>
        <taxon>Ecdysozoa</taxon>
        <taxon>Arthropoda</taxon>
        <taxon>Hexapoda</taxon>
        <taxon>Insecta</taxon>
        <taxon>Pterygota</taxon>
        <taxon>Neoptera</taxon>
        <taxon>Endopterygota</taxon>
        <taxon>Coleoptera</taxon>
        <taxon>Polyphaga</taxon>
        <taxon>Cucujiformia</taxon>
        <taxon>Chrysomeloidea</taxon>
        <taxon>Chrysomelidae</taxon>
        <taxon>Chrysomelinae</taxon>
        <taxon>Chrysomelini</taxon>
        <taxon>Phaedon</taxon>
    </lineage>
</organism>
<dbReference type="PANTHER" id="PTHR31511">
    <property type="entry name" value="PROTEIN CBG23764"/>
    <property type="match status" value="1"/>
</dbReference>
<gene>
    <name evidence="2" type="ORF">PHAECO_LOCUS13033</name>
</gene>
<feature type="compositionally biased region" description="Basic and acidic residues" evidence="1">
    <location>
        <begin position="64"/>
        <end position="74"/>
    </location>
</feature>
<dbReference type="EMBL" id="OU896715">
    <property type="protein sequence ID" value="CAG9825674.1"/>
    <property type="molecule type" value="Genomic_DNA"/>
</dbReference>
<evidence type="ECO:0000313" key="2">
    <source>
        <dbReference type="EMBL" id="CAG9825674.1"/>
    </source>
</evidence>
<dbReference type="AlphaFoldDB" id="A0A9N9SMV8"/>
<reference evidence="2" key="2">
    <citation type="submission" date="2022-10" db="EMBL/GenBank/DDBJ databases">
        <authorList>
            <consortium name="ENA_rothamsted_submissions"/>
            <consortium name="culmorum"/>
            <person name="King R."/>
        </authorList>
    </citation>
    <scope>NUCLEOTIDE SEQUENCE</scope>
</reference>
<dbReference type="Proteomes" id="UP001153737">
    <property type="component" value="Chromosome 9"/>
</dbReference>
<feature type="compositionally biased region" description="Polar residues" evidence="1">
    <location>
        <begin position="86"/>
        <end position="107"/>
    </location>
</feature>
<proteinExistence type="predicted"/>
<evidence type="ECO:0000313" key="3">
    <source>
        <dbReference type="Proteomes" id="UP001153737"/>
    </source>
</evidence>